<gene>
    <name evidence="2" type="ORF">PZH42_20410</name>
</gene>
<protein>
    <submittedName>
        <fullName evidence="2">Uncharacterized protein</fullName>
    </submittedName>
</protein>
<evidence type="ECO:0000313" key="3">
    <source>
        <dbReference type="Proteomes" id="UP001221924"/>
    </source>
</evidence>
<dbReference type="AlphaFoldDB" id="A0AAW6MA25"/>
<comment type="caution">
    <text evidence="2">The sequence shown here is derived from an EMBL/GenBank/DDBJ whole genome shotgun (WGS) entry which is preliminary data.</text>
</comment>
<dbReference type="Proteomes" id="UP001221924">
    <property type="component" value="Unassembled WGS sequence"/>
</dbReference>
<dbReference type="EMBL" id="JARFID010000026">
    <property type="protein sequence ID" value="MDE8696474.1"/>
    <property type="molecule type" value="Genomic_DNA"/>
</dbReference>
<accession>A0AAW6MA25</accession>
<name>A0AAW6MA25_9BACE</name>
<feature type="region of interest" description="Disordered" evidence="1">
    <location>
        <begin position="64"/>
        <end position="95"/>
    </location>
</feature>
<organism evidence="2 3">
    <name type="scientific">Bacteroides cellulosilyticus</name>
    <dbReference type="NCBI Taxonomy" id="246787"/>
    <lineage>
        <taxon>Bacteria</taxon>
        <taxon>Pseudomonadati</taxon>
        <taxon>Bacteroidota</taxon>
        <taxon>Bacteroidia</taxon>
        <taxon>Bacteroidales</taxon>
        <taxon>Bacteroidaceae</taxon>
        <taxon>Bacteroides</taxon>
    </lineage>
</organism>
<sequence length="95" mass="10825">MKRKYLFLILLSTVCVSCSNVKEKDPKITLLDSIREADSIAAVQEAAEAALEAASEEYQYHTLDGKGKQKEYQGSLEQQEHLDMIDRKMEEDPNF</sequence>
<evidence type="ECO:0000256" key="1">
    <source>
        <dbReference type="SAM" id="MobiDB-lite"/>
    </source>
</evidence>
<dbReference type="RefSeq" id="WP_149924737.1">
    <property type="nucleotide sequence ID" value="NZ_JADNAL010000029.1"/>
</dbReference>
<reference evidence="2" key="1">
    <citation type="submission" date="2023-03" db="EMBL/GenBank/DDBJ databases">
        <title>DFI Biobank Strains.</title>
        <authorList>
            <person name="Mostad J."/>
            <person name="Paddock L."/>
            <person name="Medina S."/>
            <person name="Waligurski E."/>
            <person name="Barat B."/>
            <person name="Smith R."/>
            <person name="Burgo V."/>
            <person name="Metcalfe C."/>
            <person name="Woodson C."/>
            <person name="Sundararajan A."/>
            <person name="Ramaswamy R."/>
            <person name="Lin H."/>
            <person name="Pamer E.G."/>
        </authorList>
    </citation>
    <scope>NUCLEOTIDE SEQUENCE</scope>
    <source>
        <strain evidence="2">DFI.9.5</strain>
    </source>
</reference>
<proteinExistence type="predicted"/>
<feature type="compositionally biased region" description="Basic and acidic residues" evidence="1">
    <location>
        <begin position="78"/>
        <end position="95"/>
    </location>
</feature>
<evidence type="ECO:0000313" key="2">
    <source>
        <dbReference type="EMBL" id="MDE8696474.1"/>
    </source>
</evidence>